<sequence length="292" mass="34059">MQLLQIMQIRKIRTKEFEFDCRVSGNDENELIIFLHGFPETSFMWINLMKKLSSMGYFCLAPDMRGYSKNASPKGVKNYTINKLSDDILNIADAINVNKFHLIAHDWGAGIGWNIVYNNAEKIISWTALSVPHSRGFRKAIKMDKEQRKKSRYIGWFLLPVIPEIMLRKNDFEKFRKLWKHSSPEELNNYLSVFRRKYSLTAALNYYRANFKKVNNQPVGDITTPTLFIWGKNDLAIGKVAAENNHKYMKGDYTFIKIDGGHWLIQSNYLEVEKAIIEHLTKYKTAPSNVYN</sequence>
<dbReference type="InterPro" id="IPR029058">
    <property type="entry name" value="AB_hydrolase_fold"/>
</dbReference>
<dbReference type="Proteomes" id="UP000245430">
    <property type="component" value="Unassembled WGS sequence"/>
</dbReference>
<evidence type="ECO:0000313" key="4">
    <source>
        <dbReference type="Proteomes" id="UP000245430"/>
    </source>
</evidence>
<protein>
    <submittedName>
        <fullName evidence="3">Pimeloyl-ACP methyl ester carboxylesterase</fullName>
    </submittedName>
</protein>
<dbReference type="Pfam" id="PF00561">
    <property type="entry name" value="Abhydrolase_1"/>
    <property type="match status" value="1"/>
</dbReference>
<reference evidence="3 4" key="1">
    <citation type="submission" date="2018-05" db="EMBL/GenBank/DDBJ databases">
        <title>Genomic Encyclopedia of Archaeal and Bacterial Type Strains, Phase II (KMG-II): from individual species to whole genera.</title>
        <authorList>
            <person name="Goeker M."/>
        </authorList>
    </citation>
    <scope>NUCLEOTIDE SEQUENCE [LARGE SCALE GENOMIC DNA]</scope>
    <source>
        <strain evidence="3 4">DSM 22637</strain>
    </source>
</reference>
<evidence type="ECO:0000256" key="1">
    <source>
        <dbReference type="ARBA" id="ARBA00022801"/>
    </source>
</evidence>
<accession>A0A316DK14</accession>
<name>A0A316DK14_9FLAO</name>
<dbReference type="GO" id="GO:0016787">
    <property type="term" value="F:hydrolase activity"/>
    <property type="evidence" value="ECO:0007669"/>
    <property type="project" value="UniProtKB-KW"/>
</dbReference>
<dbReference type="PANTHER" id="PTHR43329">
    <property type="entry name" value="EPOXIDE HYDROLASE"/>
    <property type="match status" value="1"/>
</dbReference>
<comment type="caution">
    <text evidence="3">The sequence shown here is derived from an EMBL/GenBank/DDBJ whole genome shotgun (WGS) entry which is preliminary data.</text>
</comment>
<dbReference type="Gene3D" id="3.40.50.1820">
    <property type="entry name" value="alpha/beta hydrolase"/>
    <property type="match status" value="1"/>
</dbReference>
<feature type="domain" description="AB hydrolase-1" evidence="2">
    <location>
        <begin position="31"/>
        <end position="265"/>
    </location>
</feature>
<gene>
    <name evidence="3" type="ORF">LX78_01861</name>
</gene>
<dbReference type="InterPro" id="IPR000639">
    <property type="entry name" value="Epox_hydrolase-like"/>
</dbReference>
<dbReference type="SUPFAM" id="SSF53474">
    <property type="entry name" value="alpha/beta-Hydrolases"/>
    <property type="match status" value="1"/>
</dbReference>
<dbReference type="EMBL" id="QGGP01000004">
    <property type="protein sequence ID" value="PWK18554.1"/>
    <property type="molecule type" value="Genomic_DNA"/>
</dbReference>
<evidence type="ECO:0000259" key="2">
    <source>
        <dbReference type="Pfam" id="PF00561"/>
    </source>
</evidence>
<keyword evidence="1" id="KW-0378">Hydrolase</keyword>
<dbReference type="AlphaFoldDB" id="A0A316DK14"/>
<dbReference type="PRINTS" id="PR00412">
    <property type="entry name" value="EPOXHYDRLASE"/>
</dbReference>
<proteinExistence type="predicted"/>
<keyword evidence="4" id="KW-1185">Reference proteome</keyword>
<organism evidence="3 4">
    <name type="scientific">Xanthomarina spongicola</name>
    <dbReference type="NCBI Taxonomy" id="570520"/>
    <lineage>
        <taxon>Bacteria</taxon>
        <taxon>Pseudomonadati</taxon>
        <taxon>Bacteroidota</taxon>
        <taxon>Flavobacteriia</taxon>
        <taxon>Flavobacteriales</taxon>
        <taxon>Flavobacteriaceae</taxon>
        <taxon>Xanthomarina</taxon>
    </lineage>
</organism>
<dbReference type="InterPro" id="IPR000073">
    <property type="entry name" value="AB_hydrolase_1"/>
</dbReference>
<evidence type="ECO:0000313" key="3">
    <source>
        <dbReference type="EMBL" id="PWK18554.1"/>
    </source>
</evidence>